<protein>
    <recommendedName>
        <fullName evidence="5">Exo-alpha-(1-&gt;6)-L-arabinopyranosidase</fullName>
    </recommendedName>
</protein>
<feature type="domain" description="Fibronectin type III-like" evidence="7">
    <location>
        <begin position="610"/>
        <end position="680"/>
    </location>
</feature>
<comment type="similarity">
    <text evidence="1 6">Belongs to the glycosyl hydrolase 3 family.</text>
</comment>
<dbReference type="Pfam" id="PF00933">
    <property type="entry name" value="Glyco_hydro_3"/>
    <property type="match status" value="1"/>
</dbReference>
<dbReference type="Gene3D" id="2.60.40.10">
    <property type="entry name" value="Immunoglobulins"/>
    <property type="match status" value="1"/>
</dbReference>
<evidence type="ECO:0000256" key="2">
    <source>
        <dbReference type="ARBA" id="ARBA00022801"/>
    </source>
</evidence>
<dbReference type="RefSeq" id="WP_211600898.1">
    <property type="nucleotide sequence ID" value="NZ_JAGSNF010000001.1"/>
</dbReference>
<proteinExistence type="inferred from homology"/>
<dbReference type="PRINTS" id="PR00133">
    <property type="entry name" value="GLHYDRLASE3"/>
</dbReference>
<evidence type="ECO:0000259" key="7">
    <source>
        <dbReference type="SMART" id="SM01217"/>
    </source>
</evidence>
<dbReference type="Pfam" id="PF01915">
    <property type="entry name" value="Glyco_hydro_3_C"/>
    <property type="match status" value="1"/>
</dbReference>
<dbReference type="SMART" id="SM01217">
    <property type="entry name" value="Fn3_like"/>
    <property type="match status" value="1"/>
</dbReference>
<organism evidence="8 9">
    <name type="scientific">Phycicoccus avicenniae</name>
    <dbReference type="NCBI Taxonomy" id="2828860"/>
    <lineage>
        <taxon>Bacteria</taxon>
        <taxon>Bacillati</taxon>
        <taxon>Actinomycetota</taxon>
        <taxon>Actinomycetes</taxon>
        <taxon>Micrococcales</taxon>
        <taxon>Intrasporangiaceae</taxon>
        <taxon>Phycicoccus</taxon>
    </lineage>
</organism>
<evidence type="ECO:0000256" key="1">
    <source>
        <dbReference type="ARBA" id="ARBA00005336"/>
    </source>
</evidence>
<keyword evidence="6" id="KW-0326">Glycosidase</keyword>
<dbReference type="FunFam" id="2.60.40.10:FF:000495">
    <property type="entry name" value="Periplasmic beta-glucosidase"/>
    <property type="match status" value="1"/>
</dbReference>
<evidence type="ECO:0000256" key="4">
    <source>
        <dbReference type="ARBA" id="ARBA00058905"/>
    </source>
</evidence>
<dbReference type="SUPFAM" id="SSF52279">
    <property type="entry name" value="Beta-D-glucan exohydrolase, C-terminal domain"/>
    <property type="match status" value="1"/>
</dbReference>
<gene>
    <name evidence="8" type="ORF">KC207_00415</name>
</gene>
<dbReference type="EMBL" id="JAGSNF010000001">
    <property type="protein sequence ID" value="MBR7741758.1"/>
    <property type="molecule type" value="Genomic_DNA"/>
</dbReference>
<dbReference type="InterPro" id="IPR002772">
    <property type="entry name" value="Glyco_hydro_3_C"/>
</dbReference>
<reference evidence="8" key="1">
    <citation type="submission" date="2021-04" db="EMBL/GenBank/DDBJ databases">
        <title>Phycicoccus avicenniae sp. nov., a novel endophytic actinomycetes isolated from branch of Avicennia mariana.</title>
        <authorList>
            <person name="Tuo L."/>
        </authorList>
    </citation>
    <scope>NUCLEOTIDE SEQUENCE</scope>
    <source>
        <strain evidence="8">BSK3Z-2</strain>
    </source>
</reference>
<dbReference type="GO" id="GO:0005975">
    <property type="term" value="P:carbohydrate metabolic process"/>
    <property type="evidence" value="ECO:0007669"/>
    <property type="project" value="InterPro"/>
</dbReference>
<dbReference type="AlphaFoldDB" id="A0A941HXE3"/>
<keyword evidence="9" id="KW-1185">Reference proteome</keyword>
<dbReference type="InterPro" id="IPR017853">
    <property type="entry name" value="GH"/>
</dbReference>
<dbReference type="InterPro" id="IPR050288">
    <property type="entry name" value="Cellulose_deg_GH3"/>
</dbReference>
<dbReference type="Pfam" id="PF14310">
    <property type="entry name" value="Fn3-like"/>
    <property type="match status" value="1"/>
</dbReference>
<evidence type="ECO:0000256" key="3">
    <source>
        <dbReference type="ARBA" id="ARBA00023277"/>
    </source>
</evidence>
<dbReference type="SUPFAM" id="SSF51445">
    <property type="entry name" value="(Trans)glycosidases"/>
    <property type="match status" value="1"/>
</dbReference>
<dbReference type="Proteomes" id="UP000677016">
    <property type="component" value="Unassembled WGS sequence"/>
</dbReference>
<dbReference type="GO" id="GO:0008422">
    <property type="term" value="F:beta-glucosidase activity"/>
    <property type="evidence" value="ECO:0007669"/>
    <property type="project" value="UniProtKB-ARBA"/>
</dbReference>
<dbReference type="PANTHER" id="PTHR42715:SF10">
    <property type="entry name" value="BETA-GLUCOSIDASE"/>
    <property type="match status" value="1"/>
</dbReference>
<dbReference type="InterPro" id="IPR019800">
    <property type="entry name" value="Glyco_hydro_3_AS"/>
</dbReference>
<dbReference type="InterPro" id="IPR013783">
    <property type="entry name" value="Ig-like_fold"/>
</dbReference>
<dbReference type="InterPro" id="IPR001764">
    <property type="entry name" value="Glyco_hydro_3_N"/>
</dbReference>
<sequence length="779" mass="82536">MSARTAGGVPGGGDLDAWVADVLGRLTVRQKAALTIGGDFWHTAAFESPEVPAVTMADGPHGLRVQPRSEDQGGYTGSLPSTCFPTASALASSFDVGLLEEVGRALGREADDLGVHVLLGPGVNIKRSPLCGRNFEYFSEDPYVAGVLGSALVRGIQENGTGACVKHYAANNQETDRLRVSAEVDERTLREIYLPAFERVVREASPAMVMCAYNRVNGEFASQHHWLLTEVLREEWGFDGVVVSDWGAVHDRVAALAAGLDLEMPPNLGHSELAVEAAVRSGALDPADLDRTVERILRLVGARAGRSADADTPERSARLDRHHRLARVAAARSAVLLRNDGDLLPLELAAGATVAVVGPFAVEPRYQGAGSSRVNATRTDGSLEALRAGVPPGVRVEYAEGFVTDSEEGREDLVREAVALAAKADVAVVHLGLPSHAESEGFDRTHLDLPGNQVALLAALREVCDRVVVVLMNGSVVRTAPWESHADAVLEMWLGGQAVGGAVADLLLGVASPGGRLPESIPLALSDTTSFVGFPGEEGRVHYGEGVMVGYRGLDLTGREVSYPFGHGLAYTTFTHEDLEVTTSGSVDGGDLALDVRCTVRNTGPRAGREVVQVYVGDPEASVARPPRELRAFVAVDLEPGESAPVHVRLTSRDLAFWSTVVDDWVVEAGTFVVEVGASSRDIRLEARVVLEATPRRRPLSTMSTLCEWLEDPRGRPLLLAMIGAGEDGRPGGILGDDEHLSVIGNFPLESLATFPGTGVTNASLRGLLADLGRDGGEG</sequence>
<evidence type="ECO:0000256" key="5">
    <source>
        <dbReference type="ARBA" id="ARBA00074219"/>
    </source>
</evidence>
<evidence type="ECO:0000256" key="6">
    <source>
        <dbReference type="RuleBase" id="RU361161"/>
    </source>
</evidence>
<dbReference type="InterPro" id="IPR036962">
    <property type="entry name" value="Glyco_hydro_3_N_sf"/>
</dbReference>
<accession>A0A941HXE3</accession>
<evidence type="ECO:0000313" key="9">
    <source>
        <dbReference type="Proteomes" id="UP000677016"/>
    </source>
</evidence>
<keyword evidence="2 6" id="KW-0378">Hydrolase</keyword>
<comment type="caution">
    <text evidence="8">The sequence shown here is derived from an EMBL/GenBank/DDBJ whole genome shotgun (WGS) entry which is preliminary data.</text>
</comment>
<dbReference type="InterPro" id="IPR026891">
    <property type="entry name" value="Fn3-like"/>
</dbReference>
<dbReference type="PROSITE" id="PS00775">
    <property type="entry name" value="GLYCOSYL_HYDROL_F3"/>
    <property type="match status" value="1"/>
</dbReference>
<dbReference type="PANTHER" id="PTHR42715">
    <property type="entry name" value="BETA-GLUCOSIDASE"/>
    <property type="match status" value="1"/>
</dbReference>
<comment type="function">
    <text evidence="4">Catalyzes the hydrolysis of a non-reducing terminal alpha-L-arabinopyranosidic linkage in ginsenoside Rb2 (alpha-L-arabinopyranosyl-(1-&gt;6)-alpha-D-glucopyranosyl) to release alpha-D-glucopyranosyl (Rd). It is not able to hydrolyze alpha-L-arabinofuranosyl-(1-&gt;6)-alpha-D-glucopyranosyl (Rc).</text>
</comment>
<dbReference type="Gene3D" id="3.20.20.300">
    <property type="entry name" value="Glycoside hydrolase, family 3, N-terminal domain"/>
    <property type="match status" value="1"/>
</dbReference>
<keyword evidence="3" id="KW-0119">Carbohydrate metabolism</keyword>
<dbReference type="Gene3D" id="3.40.50.1700">
    <property type="entry name" value="Glycoside hydrolase family 3 C-terminal domain"/>
    <property type="match status" value="1"/>
</dbReference>
<name>A0A941HXE3_9MICO</name>
<dbReference type="InterPro" id="IPR036881">
    <property type="entry name" value="Glyco_hydro_3_C_sf"/>
</dbReference>
<evidence type="ECO:0000313" key="8">
    <source>
        <dbReference type="EMBL" id="MBR7741758.1"/>
    </source>
</evidence>